<keyword evidence="1" id="KW-0812">Transmembrane</keyword>
<feature type="transmembrane region" description="Helical" evidence="1">
    <location>
        <begin position="94"/>
        <end position="111"/>
    </location>
</feature>
<evidence type="ECO:0000256" key="1">
    <source>
        <dbReference type="SAM" id="Phobius"/>
    </source>
</evidence>
<feature type="transmembrane region" description="Helical" evidence="1">
    <location>
        <begin position="38"/>
        <end position="57"/>
    </location>
</feature>
<dbReference type="RefSeq" id="WP_345127810.1">
    <property type="nucleotide sequence ID" value="NZ_BAABAT010000007.1"/>
</dbReference>
<reference evidence="3" key="1">
    <citation type="journal article" date="2019" name="Int. J. Syst. Evol. Microbiol.">
        <title>The Global Catalogue of Microorganisms (GCM) 10K type strain sequencing project: providing services to taxonomists for standard genome sequencing and annotation.</title>
        <authorList>
            <consortium name="The Broad Institute Genomics Platform"/>
            <consortium name="The Broad Institute Genome Sequencing Center for Infectious Disease"/>
            <person name="Wu L."/>
            <person name="Ma J."/>
        </authorList>
    </citation>
    <scope>NUCLEOTIDE SEQUENCE [LARGE SCALE GENOMIC DNA]</scope>
    <source>
        <strain evidence="3">JCM 17441</strain>
    </source>
</reference>
<proteinExistence type="predicted"/>
<evidence type="ECO:0008006" key="4">
    <source>
        <dbReference type="Google" id="ProtNLM"/>
    </source>
</evidence>
<sequence>MFVGLLAVHVMAGLTCVGSATAACLARKRPGTHPLWGRVYLVSLALVAITAVAMAAIRWPADAQLAAIAVVACGLGGFGWWARRRHRPGWPARHAIGLGGSFAALLTGFYVDNGPRLPVWKALPHAAYWVLPSAVAVALIWRALRRFAAGVSSRPRPAPPGRGR</sequence>
<keyword evidence="1" id="KW-1133">Transmembrane helix</keyword>
<keyword evidence="3" id="KW-1185">Reference proteome</keyword>
<gene>
    <name evidence="2" type="ORF">GCM10022255_033840</name>
</gene>
<evidence type="ECO:0000313" key="2">
    <source>
        <dbReference type="EMBL" id="GAA4249489.1"/>
    </source>
</evidence>
<accession>A0ABP8D7S4</accession>
<feature type="transmembrane region" description="Helical" evidence="1">
    <location>
        <begin position="63"/>
        <end position="82"/>
    </location>
</feature>
<feature type="transmembrane region" description="Helical" evidence="1">
    <location>
        <begin position="126"/>
        <end position="144"/>
    </location>
</feature>
<feature type="transmembrane region" description="Helical" evidence="1">
    <location>
        <begin position="6"/>
        <end position="26"/>
    </location>
</feature>
<dbReference type="EMBL" id="BAABAT010000007">
    <property type="protein sequence ID" value="GAA4249489.1"/>
    <property type="molecule type" value="Genomic_DNA"/>
</dbReference>
<organism evidence="2 3">
    <name type="scientific">Dactylosporangium darangshiense</name>
    <dbReference type="NCBI Taxonomy" id="579108"/>
    <lineage>
        <taxon>Bacteria</taxon>
        <taxon>Bacillati</taxon>
        <taxon>Actinomycetota</taxon>
        <taxon>Actinomycetes</taxon>
        <taxon>Micromonosporales</taxon>
        <taxon>Micromonosporaceae</taxon>
        <taxon>Dactylosporangium</taxon>
    </lineage>
</organism>
<protein>
    <recommendedName>
        <fullName evidence="4">DUF2306 domain-containing protein</fullName>
    </recommendedName>
</protein>
<name>A0ABP8D7S4_9ACTN</name>
<keyword evidence="1" id="KW-0472">Membrane</keyword>
<evidence type="ECO:0000313" key="3">
    <source>
        <dbReference type="Proteomes" id="UP001500620"/>
    </source>
</evidence>
<dbReference type="Proteomes" id="UP001500620">
    <property type="component" value="Unassembled WGS sequence"/>
</dbReference>
<comment type="caution">
    <text evidence="2">The sequence shown here is derived from an EMBL/GenBank/DDBJ whole genome shotgun (WGS) entry which is preliminary data.</text>
</comment>